<dbReference type="InterPro" id="IPR000515">
    <property type="entry name" value="MetI-like"/>
</dbReference>
<dbReference type="NCBIfam" id="TIGR01726">
    <property type="entry name" value="HEQRo_perm_3TM"/>
    <property type="match status" value="1"/>
</dbReference>
<dbReference type="InterPro" id="IPR010065">
    <property type="entry name" value="AA_ABC_transptr_permease_3TM"/>
</dbReference>
<dbReference type="SUPFAM" id="SSF161098">
    <property type="entry name" value="MetI-like"/>
    <property type="match status" value="1"/>
</dbReference>
<comment type="subcellular location">
    <subcellularLocation>
        <location evidence="1 8">Cell membrane</location>
        <topology evidence="1 8">Multi-pass membrane protein</topology>
    </subcellularLocation>
</comment>
<dbReference type="PROSITE" id="PS50928">
    <property type="entry name" value="ABC_TM1"/>
    <property type="match status" value="1"/>
</dbReference>
<keyword evidence="6 8" id="KW-1133">Transmembrane helix</keyword>
<dbReference type="Pfam" id="PF00528">
    <property type="entry name" value="BPD_transp_1"/>
    <property type="match status" value="1"/>
</dbReference>
<evidence type="ECO:0000256" key="1">
    <source>
        <dbReference type="ARBA" id="ARBA00004651"/>
    </source>
</evidence>
<keyword evidence="2 8" id="KW-0813">Transport</keyword>
<evidence type="ECO:0000256" key="2">
    <source>
        <dbReference type="ARBA" id="ARBA00022448"/>
    </source>
</evidence>
<dbReference type="Proteomes" id="UP000659344">
    <property type="component" value="Unassembled WGS sequence"/>
</dbReference>
<evidence type="ECO:0000256" key="6">
    <source>
        <dbReference type="ARBA" id="ARBA00022989"/>
    </source>
</evidence>
<keyword evidence="7 8" id="KW-0472">Membrane</keyword>
<dbReference type="InterPro" id="IPR035906">
    <property type="entry name" value="MetI-like_sf"/>
</dbReference>
<protein>
    <submittedName>
        <fullName evidence="10">Amino acid ABC transporter permease</fullName>
    </submittedName>
</protein>
<dbReference type="CDD" id="cd06261">
    <property type="entry name" value="TM_PBP2"/>
    <property type="match status" value="1"/>
</dbReference>
<feature type="transmembrane region" description="Helical" evidence="8">
    <location>
        <begin position="52"/>
        <end position="75"/>
    </location>
</feature>
<dbReference type="PANTHER" id="PTHR30614">
    <property type="entry name" value="MEMBRANE COMPONENT OF AMINO ACID ABC TRANSPORTER"/>
    <property type="match status" value="1"/>
</dbReference>
<evidence type="ECO:0000313" key="11">
    <source>
        <dbReference type="Proteomes" id="UP000659344"/>
    </source>
</evidence>
<keyword evidence="4 8" id="KW-0812">Transmembrane</keyword>
<dbReference type="InterPro" id="IPR043429">
    <property type="entry name" value="ArtM/GltK/GlnP/TcyL/YhdX-like"/>
</dbReference>
<dbReference type="EMBL" id="BMFT01000001">
    <property type="protein sequence ID" value="GGH23348.1"/>
    <property type="molecule type" value="Genomic_DNA"/>
</dbReference>
<evidence type="ECO:0000256" key="4">
    <source>
        <dbReference type="ARBA" id="ARBA00022692"/>
    </source>
</evidence>
<evidence type="ECO:0000256" key="3">
    <source>
        <dbReference type="ARBA" id="ARBA00022475"/>
    </source>
</evidence>
<reference evidence="11" key="1">
    <citation type="journal article" date="2019" name="Int. J. Syst. Evol. Microbiol.">
        <title>The Global Catalogue of Microorganisms (GCM) 10K type strain sequencing project: providing services to taxonomists for standard genome sequencing and annotation.</title>
        <authorList>
            <consortium name="The Broad Institute Genomics Platform"/>
            <consortium name="The Broad Institute Genome Sequencing Center for Infectious Disease"/>
            <person name="Wu L."/>
            <person name="Ma J."/>
        </authorList>
    </citation>
    <scope>NUCLEOTIDE SEQUENCE [LARGE SCALE GENOMIC DNA]</scope>
    <source>
        <strain evidence="11">CGMCC 1.12769</strain>
    </source>
</reference>
<evidence type="ECO:0000313" key="10">
    <source>
        <dbReference type="EMBL" id="GGH23348.1"/>
    </source>
</evidence>
<keyword evidence="5" id="KW-0029">Amino-acid transport</keyword>
<organism evidence="10 11">
    <name type="scientific">Paenibacillus segetis</name>
    <dbReference type="NCBI Taxonomy" id="1325360"/>
    <lineage>
        <taxon>Bacteria</taxon>
        <taxon>Bacillati</taxon>
        <taxon>Bacillota</taxon>
        <taxon>Bacilli</taxon>
        <taxon>Bacillales</taxon>
        <taxon>Paenibacillaceae</taxon>
        <taxon>Paenibacillus</taxon>
    </lineage>
</organism>
<dbReference type="RefSeq" id="WP_188538686.1">
    <property type="nucleotide sequence ID" value="NZ_BMFT01000001.1"/>
</dbReference>
<proteinExistence type="inferred from homology"/>
<evidence type="ECO:0000256" key="7">
    <source>
        <dbReference type="ARBA" id="ARBA00023136"/>
    </source>
</evidence>
<keyword evidence="11" id="KW-1185">Reference proteome</keyword>
<keyword evidence="3" id="KW-1003">Cell membrane</keyword>
<sequence>MPNIFDIELVFTLIPKLLKYLPVTIELTAISMLVGLLLGLLLALIKIKKIPVLYQLSVVFISFIRGTPILVQLYLTYAGIPLILKYYNFYHDTGYNVNSIPSIFYVLLALSLNEAAYSSEIIRAALLSVDKGQIEAAHSLGMTYGQVLKRIILPEAFIVALPTLGNALIGLMKGTSLAFVCSVVEITAQSRILAGNNLRFFESYCSLALIYWGMTILIERAIALLERRLDIDFKSLRKRKGDVILD</sequence>
<evidence type="ECO:0000256" key="8">
    <source>
        <dbReference type="RuleBase" id="RU363032"/>
    </source>
</evidence>
<dbReference type="PANTHER" id="PTHR30614:SF0">
    <property type="entry name" value="L-CYSTINE TRANSPORT SYSTEM PERMEASE PROTEIN TCYL"/>
    <property type="match status" value="1"/>
</dbReference>
<feature type="domain" description="ABC transmembrane type-1" evidence="9">
    <location>
        <begin position="21"/>
        <end position="222"/>
    </location>
</feature>
<dbReference type="Gene3D" id="1.10.3720.10">
    <property type="entry name" value="MetI-like"/>
    <property type="match status" value="1"/>
</dbReference>
<evidence type="ECO:0000259" key="9">
    <source>
        <dbReference type="PROSITE" id="PS50928"/>
    </source>
</evidence>
<comment type="caution">
    <text evidence="10">The sequence shown here is derived from an EMBL/GenBank/DDBJ whole genome shotgun (WGS) entry which is preliminary data.</text>
</comment>
<evidence type="ECO:0000256" key="5">
    <source>
        <dbReference type="ARBA" id="ARBA00022970"/>
    </source>
</evidence>
<gene>
    <name evidence="10" type="primary">yjgD</name>
    <name evidence="10" type="ORF">GCM10008013_22410</name>
</gene>
<name>A0ABQ1YFP8_9BACL</name>
<comment type="similarity">
    <text evidence="8">Belongs to the binding-protein-dependent transport system permease family.</text>
</comment>
<accession>A0ABQ1YFP8</accession>
<feature type="transmembrane region" description="Helical" evidence="8">
    <location>
        <begin position="20"/>
        <end position="45"/>
    </location>
</feature>